<name>A0A1R2C4H9_9CILI</name>
<gene>
    <name evidence="1" type="ORF">SteCoe_15106</name>
</gene>
<accession>A0A1R2C4H9</accession>
<dbReference type="Proteomes" id="UP000187209">
    <property type="component" value="Unassembled WGS sequence"/>
</dbReference>
<evidence type="ECO:0000313" key="1">
    <source>
        <dbReference type="EMBL" id="OMJ83879.1"/>
    </source>
</evidence>
<comment type="caution">
    <text evidence="1">The sequence shown here is derived from an EMBL/GenBank/DDBJ whole genome shotgun (WGS) entry which is preliminary data.</text>
</comment>
<keyword evidence="2" id="KW-1185">Reference proteome</keyword>
<reference evidence="1 2" key="1">
    <citation type="submission" date="2016-11" db="EMBL/GenBank/DDBJ databases">
        <title>The macronuclear genome of Stentor coeruleus: a giant cell with tiny introns.</title>
        <authorList>
            <person name="Slabodnick M."/>
            <person name="Ruby J.G."/>
            <person name="Reiff S.B."/>
            <person name="Swart E.C."/>
            <person name="Gosai S."/>
            <person name="Prabakaran S."/>
            <person name="Witkowska E."/>
            <person name="Larue G.E."/>
            <person name="Fisher S."/>
            <person name="Freeman R.M."/>
            <person name="Gunawardena J."/>
            <person name="Chu W."/>
            <person name="Stover N.A."/>
            <person name="Gregory B.D."/>
            <person name="Nowacki M."/>
            <person name="Derisi J."/>
            <person name="Roy S.W."/>
            <person name="Marshall W.F."/>
            <person name="Sood P."/>
        </authorList>
    </citation>
    <scope>NUCLEOTIDE SEQUENCE [LARGE SCALE GENOMIC DNA]</scope>
    <source>
        <strain evidence="1">WM001</strain>
    </source>
</reference>
<dbReference type="AlphaFoldDB" id="A0A1R2C4H9"/>
<organism evidence="1 2">
    <name type="scientific">Stentor coeruleus</name>
    <dbReference type="NCBI Taxonomy" id="5963"/>
    <lineage>
        <taxon>Eukaryota</taxon>
        <taxon>Sar</taxon>
        <taxon>Alveolata</taxon>
        <taxon>Ciliophora</taxon>
        <taxon>Postciliodesmatophora</taxon>
        <taxon>Heterotrichea</taxon>
        <taxon>Heterotrichida</taxon>
        <taxon>Stentoridae</taxon>
        <taxon>Stentor</taxon>
    </lineage>
</organism>
<protein>
    <submittedName>
        <fullName evidence="1">Uncharacterized protein</fullName>
    </submittedName>
</protein>
<evidence type="ECO:0000313" key="2">
    <source>
        <dbReference type="Proteomes" id="UP000187209"/>
    </source>
</evidence>
<proteinExistence type="predicted"/>
<dbReference type="EMBL" id="MPUH01000288">
    <property type="protein sequence ID" value="OMJ83879.1"/>
    <property type="molecule type" value="Genomic_DNA"/>
</dbReference>
<sequence>MAARCICPTKIREEDVDDGGSYTYEELLSKCIERSIFTTEEIKNFVVKEESSSGNKDIMEDKPHFENALLKSDKKPKSLDLYTWRIKLQNLYEGYNSRDILESFIAWRVYANELLTN</sequence>